<organism evidence="1 2">
    <name type="scientific">Meloidogyne enterolobii</name>
    <name type="common">Root-knot nematode worm</name>
    <name type="synonym">Meloidogyne mayaguensis</name>
    <dbReference type="NCBI Taxonomy" id="390850"/>
    <lineage>
        <taxon>Eukaryota</taxon>
        <taxon>Metazoa</taxon>
        <taxon>Ecdysozoa</taxon>
        <taxon>Nematoda</taxon>
        <taxon>Chromadorea</taxon>
        <taxon>Rhabditida</taxon>
        <taxon>Tylenchina</taxon>
        <taxon>Tylenchomorpha</taxon>
        <taxon>Tylenchoidea</taxon>
        <taxon>Meloidogynidae</taxon>
        <taxon>Meloidogyninae</taxon>
        <taxon>Meloidogyne</taxon>
    </lineage>
</organism>
<proteinExistence type="predicted"/>
<dbReference type="EMBL" id="CAVMJV010000034">
    <property type="protein sequence ID" value="CAK5077902.1"/>
    <property type="molecule type" value="Genomic_DNA"/>
</dbReference>
<gene>
    <name evidence="1" type="ORF">MENTE1834_LOCUS24924</name>
</gene>
<accession>A0ACB0ZHQ2</accession>
<evidence type="ECO:0000313" key="1">
    <source>
        <dbReference type="EMBL" id="CAK5077902.1"/>
    </source>
</evidence>
<sequence>MKLSIILFLWLPHLVHSTNSDEEKDEQNYFNHFQYQNVETSGAGTSGHGGTGTGSILPSTGGYFQGMTSGTEHSQNLLDSNRGFGNNPFLNSPQHLQVNPYGQVPRNFCDLQLGNNPSGQDSSQNRLNLDLTLGSNQSVYPTQDQHIGAEYHQGTNFSGQVTSLNHSNLDLTLGMNSSQTGKNGTVIKIVEK</sequence>
<evidence type="ECO:0000313" key="2">
    <source>
        <dbReference type="Proteomes" id="UP001497535"/>
    </source>
</evidence>
<dbReference type="Proteomes" id="UP001497535">
    <property type="component" value="Unassembled WGS sequence"/>
</dbReference>
<reference evidence="1" key="1">
    <citation type="submission" date="2023-11" db="EMBL/GenBank/DDBJ databases">
        <authorList>
            <person name="Poullet M."/>
        </authorList>
    </citation>
    <scope>NUCLEOTIDE SEQUENCE</scope>
    <source>
        <strain evidence="1">E1834</strain>
    </source>
</reference>
<name>A0ACB0ZHQ2_MELEN</name>
<protein>
    <submittedName>
        <fullName evidence="1">Uncharacterized protein</fullName>
    </submittedName>
</protein>
<keyword evidence="2" id="KW-1185">Reference proteome</keyword>
<comment type="caution">
    <text evidence="1">The sequence shown here is derived from an EMBL/GenBank/DDBJ whole genome shotgun (WGS) entry which is preliminary data.</text>
</comment>